<protein>
    <submittedName>
        <fullName evidence="2">Uncharacterized protein</fullName>
    </submittedName>
</protein>
<evidence type="ECO:0000256" key="1">
    <source>
        <dbReference type="SAM" id="MobiDB-lite"/>
    </source>
</evidence>
<dbReference type="STRING" id="93625.A0A409WMB3"/>
<feature type="compositionally biased region" description="Polar residues" evidence="1">
    <location>
        <begin position="112"/>
        <end position="122"/>
    </location>
</feature>
<dbReference type="EMBL" id="NHYD01003368">
    <property type="protein sequence ID" value="PPQ79664.1"/>
    <property type="molecule type" value="Genomic_DNA"/>
</dbReference>
<evidence type="ECO:0000313" key="3">
    <source>
        <dbReference type="Proteomes" id="UP000283269"/>
    </source>
</evidence>
<keyword evidence="3" id="KW-1185">Reference proteome</keyword>
<dbReference type="Proteomes" id="UP000283269">
    <property type="component" value="Unassembled WGS sequence"/>
</dbReference>
<proteinExistence type="predicted"/>
<reference evidence="2 3" key="1">
    <citation type="journal article" date="2018" name="Evol. Lett.">
        <title>Horizontal gene cluster transfer increased hallucinogenic mushroom diversity.</title>
        <authorList>
            <person name="Reynolds H.T."/>
            <person name="Vijayakumar V."/>
            <person name="Gluck-Thaler E."/>
            <person name="Korotkin H.B."/>
            <person name="Matheny P.B."/>
            <person name="Slot J.C."/>
        </authorList>
    </citation>
    <scope>NUCLEOTIDE SEQUENCE [LARGE SCALE GENOMIC DNA]</scope>
    <source>
        <strain evidence="2 3">2631</strain>
    </source>
</reference>
<feature type="compositionally biased region" description="Low complexity" evidence="1">
    <location>
        <begin position="55"/>
        <end position="66"/>
    </location>
</feature>
<comment type="caution">
    <text evidence="2">The sequence shown here is derived from an EMBL/GenBank/DDBJ whole genome shotgun (WGS) entry which is preliminary data.</text>
</comment>
<gene>
    <name evidence="2" type="ORF">CVT25_003238</name>
</gene>
<organism evidence="2 3">
    <name type="scientific">Psilocybe cyanescens</name>
    <dbReference type="NCBI Taxonomy" id="93625"/>
    <lineage>
        <taxon>Eukaryota</taxon>
        <taxon>Fungi</taxon>
        <taxon>Dikarya</taxon>
        <taxon>Basidiomycota</taxon>
        <taxon>Agaricomycotina</taxon>
        <taxon>Agaricomycetes</taxon>
        <taxon>Agaricomycetidae</taxon>
        <taxon>Agaricales</taxon>
        <taxon>Agaricineae</taxon>
        <taxon>Strophariaceae</taxon>
        <taxon>Psilocybe</taxon>
    </lineage>
</organism>
<feature type="compositionally biased region" description="Polar residues" evidence="1">
    <location>
        <begin position="33"/>
        <end position="45"/>
    </location>
</feature>
<feature type="region of interest" description="Disordered" evidence="1">
    <location>
        <begin position="1"/>
        <end position="133"/>
    </location>
</feature>
<dbReference type="InParanoid" id="A0A409WMB3"/>
<sequence length="133" mass="14065">MSSSSSSSTESGSPPSPSSTLSNFDPFAVHPFTNCSQVNQSNVPKSSPYGYAYPSNANNSVQQSQNTHLPTPLNSSSRSPTVPYGYPPRPAGIFEPFTKDASIPELGDVLKKTSTPSNTSGNPAKPIPISRKY</sequence>
<dbReference type="OrthoDB" id="191192at2759"/>
<evidence type="ECO:0000313" key="2">
    <source>
        <dbReference type="EMBL" id="PPQ79664.1"/>
    </source>
</evidence>
<accession>A0A409WMB3</accession>
<feature type="compositionally biased region" description="Polar residues" evidence="1">
    <location>
        <begin position="67"/>
        <end position="80"/>
    </location>
</feature>
<name>A0A409WMB3_PSICY</name>
<feature type="compositionally biased region" description="Low complexity" evidence="1">
    <location>
        <begin position="1"/>
        <end position="22"/>
    </location>
</feature>
<dbReference type="AlphaFoldDB" id="A0A409WMB3"/>